<organism evidence="5 6">
    <name type="scientific">Nocardioides agariphilus</name>
    <dbReference type="NCBI Taxonomy" id="433664"/>
    <lineage>
        <taxon>Bacteria</taxon>
        <taxon>Bacillati</taxon>
        <taxon>Actinomycetota</taxon>
        <taxon>Actinomycetes</taxon>
        <taxon>Propionibacteriales</taxon>
        <taxon>Nocardioidaceae</taxon>
        <taxon>Nocardioides</taxon>
    </lineage>
</organism>
<dbReference type="InterPro" id="IPR011006">
    <property type="entry name" value="CheY-like_superfamily"/>
</dbReference>
<dbReference type="PROSITE" id="PS50110">
    <property type="entry name" value="RESPONSE_REGULATORY"/>
    <property type="match status" value="1"/>
</dbReference>
<reference evidence="5" key="1">
    <citation type="submission" date="2020-11" db="EMBL/GenBank/DDBJ databases">
        <title>Nocardioides cynanchi sp. nov., isolated from soil of rhizosphere of Cynanchum wilfordii.</title>
        <authorList>
            <person name="Lee J.-S."/>
            <person name="Suh M.K."/>
            <person name="Kim J.-S."/>
        </authorList>
    </citation>
    <scope>NUCLEOTIDE SEQUENCE</scope>
    <source>
        <strain evidence="5">KCTC 19276</strain>
    </source>
</reference>
<proteinExistence type="predicted"/>
<dbReference type="Proteomes" id="UP000660668">
    <property type="component" value="Unassembled WGS sequence"/>
</dbReference>
<dbReference type="SMART" id="SM00421">
    <property type="entry name" value="HTH_LUXR"/>
    <property type="match status" value="1"/>
</dbReference>
<evidence type="ECO:0000259" key="3">
    <source>
        <dbReference type="PROSITE" id="PS50043"/>
    </source>
</evidence>
<comment type="caution">
    <text evidence="5">The sequence shown here is derived from an EMBL/GenBank/DDBJ whole genome shotgun (WGS) entry which is preliminary data.</text>
</comment>
<evidence type="ECO:0000313" key="6">
    <source>
        <dbReference type="Proteomes" id="UP000660668"/>
    </source>
</evidence>
<feature type="domain" description="HTH luxR-type" evidence="3">
    <location>
        <begin position="154"/>
        <end position="219"/>
    </location>
</feature>
<dbReference type="InterPro" id="IPR000792">
    <property type="entry name" value="Tscrpt_reg_LuxR_C"/>
</dbReference>
<dbReference type="PRINTS" id="PR00038">
    <property type="entry name" value="HTHLUXR"/>
</dbReference>
<dbReference type="GO" id="GO:0006355">
    <property type="term" value="P:regulation of DNA-templated transcription"/>
    <property type="evidence" value="ECO:0007669"/>
    <property type="project" value="InterPro"/>
</dbReference>
<dbReference type="AlphaFoldDB" id="A0A930VJL6"/>
<keyword evidence="1" id="KW-0238">DNA-binding</keyword>
<evidence type="ECO:0000259" key="4">
    <source>
        <dbReference type="PROSITE" id="PS50110"/>
    </source>
</evidence>
<evidence type="ECO:0000313" key="5">
    <source>
        <dbReference type="EMBL" id="MBF4768739.1"/>
    </source>
</evidence>
<dbReference type="PANTHER" id="PTHR43214">
    <property type="entry name" value="TWO-COMPONENT RESPONSE REGULATOR"/>
    <property type="match status" value="1"/>
</dbReference>
<gene>
    <name evidence="5" type="ORF">ISU10_13285</name>
</gene>
<sequence>MTMAPVAAQPLQLALLHPQRTWVDSLERMLASWPGIEVVTAHTTFKWAWAAVARGAVQVVLMGLGEGYEPEHIADLRAAGHAVSVVVVSENDDEEQVTAAIRAGARGWVRPDVDPQQLVTVLHAVHDGETWIPPDLVTVVIDSLLAEDDRRSSSRQAMGTLSAREVEILDCLAQGMTRGEIGDRYLLSPHTVRTHINHVLRKLDVHSTLAAVSLANHARLPG</sequence>
<dbReference type="GO" id="GO:0003677">
    <property type="term" value="F:DNA binding"/>
    <property type="evidence" value="ECO:0007669"/>
    <property type="project" value="UniProtKB-KW"/>
</dbReference>
<dbReference type="InterPro" id="IPR001789">
    <property type="entry name" value="Sig_transdc_resp-reg_receiver"/>
</dbReference>
<protein>
    <submittedName>
        <fullName evidence="5">Response regulator transcription factor</fullName>
    </submittedName>
</protein>
<accession>A0A930VJL6</accession>
<feature type="domain" description="Response regulatory" evidence="4">
    <location>
        <begin position="12"/>
        <end position="126"/>
    </location>
</feature>
<dbReference type="InterPro" id="IPR016032">
    <property type="entry name" value="Sig_transdc_resp-reg_C-effctor"/>
</dbReference>
<evidence type="ECO:0000256" key="1">
    <source>
        <dbReference type="ARBA" id="ARBA00023125"/>
    </source>
</evidence>
<dbReference type="PANTHER" id="PTHR43214:SF43">
    <property type="entry name" value="TWO-COMPONENT RESPONSE REGULATOR"/>
    <property type="match status" value="1"/>
</dbReference>
<dbReference type="SUPFAM" id="SSF52172">
    <property type="entry name" value="CheY-like"/>
    <property type="match status" value="1"/>
</dbReference>
<evidence type="ECO:0000256" key="2">
    <source>
        <dbReference type="PROSITE-ProRule" id="PRU00169"/>
    </source>
</evidence>
<dbReference type="EMBL" id="JADKPO010000016">
    <property type="protein sequence ID" value="MBF4768739.1"/>
    <property type="molecule type" value="Genomic_DNA"/>
</dbReference>
<name>A0A930VJL6_9ACTN</name>
<dbReference type="SUPFAM" id="SSF46894">
    <property type="entry name" value="C-terminal effector domain of the bipartite response regulators"/>
    <property type="match status" value="1"/>
</dbReference>
<dbReference type="Gene3D" id="3.40.50.2300">
    <property type="match status" value="1"/>
</dbReference>
<dbReference type="CDD" id="cd06170">
    <property type="entry name" value="LuxR_C_like"/>
    <property type="match status" value="1"/>
</dbReference>
<dbReference type="PROSITE" id="PS50043">
    <property type="entry name" value="HTH_LUXR_2"/>
    <property type="match status" value="1"/>
</dbReference>
<dbReference type="GO" id="GO:0000160">
    <property type="term" value="P:phosphorelay signal transduction system"/>
    <property type="evidence" value="ECO:0007669"/>
    <property type="project" value="InterPro"/>
</dbReference>
<dbReference type="InterPro" id="IPR039420">
    <property type="entry name" value="WalR-like"/>
</dbReference>
<comment type="caution">
    <text evidence="2">Lacks conserved residue(s) required for the propagation of feature annotation.</text>
</comment>
<keyword evidence="6" id="KW-1185">Reference proteome</keyword>
<dbReference type="Pfam" id="PF00196">
    <property type="entry name" value="GerE"/>
    <property type="match status" value="1"/>
</dbReference>